<keyword evidence="5" id="KW-0653">Protein transport</keyword>
<keyword evidence="7" id="KW-0472">Membrane</keyword>
<comment type="similarity">
    <text evidence="2">Belongs to the COG8 family.</text>
</comment>
<evidence type="ECO:0000313" key="10">
    <source>
        <dbReference type="EMBL" id="KAF2149205.1"/>
    </source>
</evidence>
<name>A0A9P4MCW3_9PEZI</name>
<organism evidence="10 11">
    <name type="scientific">Myriangium duriaei CBS 260.36</name>
    <dbReference type="NCBI Taxonomy" id="1168546"/>
    <lineage>
        <taxon>Eukaryota</taxon>
        <taxon>Fungi</taxon>
        <taxon>Dikarya</taxon>
        <taxon>Ascomycota</taxon>
        <taxon>Pezizomycotina</taxon>
        <taxon>Dothideomycetes</taxon>
        <taxon>Dothideomycetidae</taxon>
        <taxon>Myriangiales</taxon>
        <taxon>Myriangiaceae</taxon>
        <taxon>Myriangium</taxon>
    </lineage>
</organism>
<dbReference type="GO" id="GO:0015031">
    <property type="term" value="P:protein transport"/>
    <property type="evidence" value="ECO:0007669"/>
    <property type="project" value="UniProtKB-KW"/>
</dbReference>
<dbReference type="EMBL" id="ML996091">
    <property type="protein sequence ID" value="KAF2149205.1"/>
    <property type="molecule type" value="Genomic_DNA"/>
</dbReference>
<evidence type="ECO:0000256" key="7">
    <source>
        <dbReference type="ARBA" id="ARBA00023136"/>
    </source>
</evidence>
<dbReference type="GO" id="GO:0006891">
    <property type="term" value="P:intra-Golgi vesicle-mediated transport"/>
    <property type="evidence" value="ECO:0007669"/>
    <property type="project" value="TreeGrafter"/>
</dbReference>
<proteinExistence type="inferred from homology"/>
<accession>A0A9P4MCW3</accession>
<keyword evidence="11" id="KW-1185">Reference proteome</keyword>
<evidence type="ECO:0000256" key="2">
    <source>
        <dbReference type="ARBA" id="ARBA00006419"/>
    </source>
</evidence>
<dbReference type="Pfam" id="PF04124">
    <property type="entry name" value="Dor1"/>
    <property type="match status" value="3"/>
</dbReference>
<dbReference type="OrthoDB" id="1661054at2759"/>
<dbReference type="GO" id="GO:0017119">
    <property type="term" value="C:Golgi transport complex"/>
    <property type="evidence" value="ECO:0007669"/>
    <property type="project" value="InterPro"/>
</dbReference>
<dbReference type="Proteomes" id="UP000799439">
    <property type="component" value="Unassembled WGS sequence"/>
</dbReference>
<evidence type="ECO:0000256" key="9">
    <source>
        <dbReference type="SAM" id="MobiDB-lite"/>
    </source>
</evidence>
<keyword evidence="6" id="KW-0333">Golgi apparatus</keyword>
<evidence type="ECO:0000256" key="5">
    <source>
        <dbReference type="ARBA" id="ARBA00022927"/>
    </source>
</evidence>
<dbReference type="PANTHER" id="PTHR21311">
    <property type="entry name" value="CONSERVED OLIGOMERIC GOLGI COMPLEX COMPONENT 8"/>
    <property type="match status" value="1"/>
</dbReference>
<gene>
    <name evidence="10" type="ORF">K461DRAFT_281559</name>
</gene>
<dbReference type="AlphaFoldDB" id="A0A9P4MCW3"/>
<evidence type="ECO:0000256" key="3">
    <source>
        <dbReference type="ARBA" id="ARBA00020983"/>
    </source>
</evidence>
<keyword evidence="4" id="KW-0813">Transport</keyword>
<evidence type="ECO:0000313" key="11">
    <source>
        <dbReference type="Proteomes" id="UP000799439"/>
    </source>
</evidence>
<dbReference type="InterPro" id="IPR007255">
    <property type="entry name" value="COG8"/>
</dbReference>
<protein>
    <recommendedName>
        <fullName evidence="3">Conserved oligomeric Golgi complex subunit 8</fullName>
    </recommendedName>
    <alternativeName>
        <fullName evidence="8">Component of oligomeric Golgi complex 8</fullName>
    </alternativeName>
</protein>
<evidence type="ECO:0000256" key="6">
    <source>
        <dbReference type="ARBA" id="ARBA00023034"/>
    </source>
</evidence>
<comment type="subcellular location">
    <subcellularLocation>
        <location evidence="1">Golgi apparatus membrane</location>
        <topology evidence="1">Peripheral membrane protein</topology>
    </subcellularLocation>
</comment>
<evidence type="ECO:0000256" key="4">
    <source>
        <dbReference type="ARBA" id="ARBA00022448"/>
    </source>
</evidence>
<dbReference type="PANTHER" id="PTHR21311:SF0">
    <property type="entry name" value="CONSERVED OLIGOMERIC GOLGI COMPLEX SUBUNIT 8"/>
    <property type="match status" value="1"/>
</dbReference>
<dbReference type="GO" id="GO:0000139">
    <property type="term" value="C:Golgi membrane"/>
    <property type="evidence" value="ECO:0007669"/>
    <property type="project" value="UniProtKB-SubCell"/>
</dbReference>
<comment type="caution">
    <text evidence="10">The sequence shown here is derived from an EMBL/GenBank/DDBJ whole genome shotgun (WGS) entry which is preliminary data.</text>
</comment>
<reference evidence="10" key="1">
    <citation type="journal article" date="2020" name="Stud. Mycol.">
        <title>101 Dothideomycetes genomes: a test case for predicting lifestyles and emergence of pathogens.</title>
        <authorList>
            <person name="Haridas S."/>
            <person name="Albert R."/>
            <person name="Binder M."/>
            <person name="Bloem J."/>
            <person name="Labutti K."/>
            <person name="Salamov A."/>
            <person name="Andreopoulos B."/>
            <person name="Baker S."/>
            <person name="Barry K."/>
            <person name="Bills G."/>
            <person name="Bluhm B."/>
            <person name="Cannon C."/>
            <person name="Castanera R."/>
            <person name="Culley D."/>
            <person name="Daum C."/>
            <person name="Ezra D."/>
            <person name="Gonzalez J."/>
            <person name="Henrissat B."/>
            <person name="Kuo A."/>
            <person name="Liang C."/>
            <person name="Lipzen A."/>
            <person name="Lutzoni F."/>
            <person name="Magnuson J."/>
            <person name="Mondo S."/>
            <person name="Nolan M."/>
            <person name="Ohm R."/>
            <person name="Pangilinan J."/>
            <person name="Park H.-J."/>
            <person name="Ramirez L."/>
            <person name="Alfaro M."/>
            <person name="Sun H."/>
            <person name="Tritt A."/>
            <person name="Yoshinaga Y."/>
            <person name="Zwiers L.-H."/>
            <person name="Turgeon B."/>
            <person name="Goodwin S."/>
            <person name="Spatafora J."/>
            <person name="Crous P."/>
            <person name="Grigoriev I."/>
        </authorList>
    </citation>
    <scope>NUCLEOTIDE SEQUENCE</scope>
    <source>
        <strain evidence="10">CBS 260.36</strain>
    </source>
</reference>
<evidence type="ECO:0000256" key="8">
    <source>
        <dbReference type="ARBA" id="ARBA00031347"/>
    </source>
</evidence>
<evidence type="ECO:0000256" key="1">
    <source>
        <dbReference type="ARBA" id="ARBA00004395"/>
    </source>
</evidence>
<sequence>MADPLLELLLPHLDDNSHAPSARDPTTRTYLDRLSTLSLKSLATTEHASLVHADQTVTRSLQALSKRSHSSITNASDHLKHLAELLTAIRGEAGSIKDGIKTLEEGSSEFAQKYERTTENQVLDKRKTAALLNRSFDRIGNILELPSLLSSTVNTSAALGGGATAGTNTAAVTSGAALTGYASALDIHAHVKRLRALYPDSNLVASVSQQSDEEISNMITVLITTLQSPTLKLAVAMRTIGWLRRVAPELSSGARARVLASSQDTTTGLMNQGNDEGALGALFLVCRLITLRRLLEALEPLKQLADQESELRQNHTAAGAPSGVQSERYLKRFIEIFREQSFAIISMYKSIFPTSLPVPETSDHGGAVPPSSTQANDDPTPALASLVPTLASLLADNLQAYMPNVTSRAARDSLLSQVLFCAGSLGRLGADFGMMLALLDDDGTEWAEAMKKHRVQASRLEVLASGVRKGNLPVSPGLTEAVPVVGAKS</sequence>
<feature type="region of interest" description="Disordered" evidence="9">
    <location>
        <begin position="359"/>
        <end position="379"/>
    </location>
</feature>